<dbReference type="PATRIC" id="fig|1184267.3.peg.1854"/>
<reference evidence="2 3" key="1">
    <citation type="journal article" date="2013" name="ISME J.">
        <title>By their genes ye shall know them: genomic signatures of predatory bacteria.</title>
        <authorList>
            <person name="Pasternak Z."/>
            <person name="Pietrokovski S."/>
            <person name="Rotem O."/>
            <person name="Gophna U."/>
            <person name="Lurie-Weinberger M.N."/>
            <person name="Jurkevitch E."/>
        </authorList>
    </citation>
    <scope>NUCLEOTIDE SEQUENCE [LARGE SCALE GENOMIC DNA]</scope>
    <source>
        <strain evidence="2 3">JSS</strain>
    </source>
</reference>
<name>M4VA23_9BACT</name>
<evidence type="ECO:0000313" key="3">
    <source>
        <dbReference type="Proteomes" id="UP000012040"/>
    </source>
</evidence>
<organism evidence="2 3">
    <name type="scientific">Pseudobdellovibrio exovorus JSS</name>
    <dbReference type="NCBI Taxonomy" id="1184267"/>
    <lineage>
        <taxon>Bacteria</taxon>
        <taxon>Pseudomonadati</taxon>
        <taxon>Bdellovibrionota</taxon>
        <taxon>Bdellovibrionia</taxon>
        <taxon>Bdellovibrionales</taxon>
        <taxon>Pseudobdellovibrionaceae</taxon>
        <taxon>Pseudobdellovibrio</taxon>
    </lineage>
</organism>
<dbReference type="Proteomes" id="UP000012040">
    <property type="component" value="Chromosome"/>
</dbReference>
<dbReference type="PANTHER" id="PTHR34387:SF2">
    <property type="entry name" value="SLR1258 PROTEIN"/>
    <property type="match status" value="1"/>
</dbReference>
<dbReference type="PANTHER" id="PTHR34387">
    <property type="entry name" value="SLR1258 PROTEIN"/>
    <property type="match status" value="1"/>
</dbReference>
<feature type="signal peptide" evidence="1">
    <location>
        <begin position="1"/>
        <end position="18"/>
    </location>
</feature>
<protein>
    <submittedName>
        <fullName evidence="2">Outer membrane protein</fullName>
    </submittedName>
</protein>
<gene>
    <name evidence="2" type="ORF">A11Q_1832</name>
</gene>
<keyword evidence="1" id="KW-0732">Signal</keyword>
<dbReference type="AlphaFoldDB" id="M4VA23"/>
<keyword evidence="3" id="KW-1185">Reference proteome</keyword>
<dbReference type="InterPro" id="IPR052022">
    <property type="entry name" value="26kDa_periplasmic_antigen"/>
</dbReference>
<dbReference type="RefSeq" id="WP_015470538.1">
    <property type="nucleotide sequence ID" value="NC_020813.1"/>
</dbReference>
<evidence type="ECO:0000313" key="2">
    <source>
        <dbReference type="EMBL" id="AGH96048.1"/>
    </source>
</evidence>
<evidence type="ECO:0000256" key="1">
    <source>
        <dbReference type="SAM" id="SignalP"/>
    </source>
</evidence>
<dbReference type="KEGG" id="bex:A11Q_1832"/>
<sequence>MKSFIALMVLFSSLVTFADSDRHLIMVNGSAEKTVEPNMVIVRIESWAKASTAKKAQDQQATQYTQFKNSLDRYKIKKEDVKTEGYSVNPEYTYDQKTQTNRITGYRVSHNVSVIYRKTDDVGQFLDAVVVSKNESSGIGIQSVAWDYDKKAEVESSALGDAVKNARSKAEELAKAAGVKIKAVHKIQHTSYAPPTPQPMFEKAMMMRAASDSAVSTELSSGQIKVRVDVQMEFEI</sequence>
<dbReference type="STRING" id="1184267.A11Q_1832"/>
<dbReference type="Gene3D" id="3.30.70.2970">
    <property type="entry name" value="Protein of unknown function (DUF541), domain 2"/>
    <property type="match status" value="1"/>
</dbReference>
<dbReference type="HOGENOM" id="CLU_080344_1_1_7"/>
<dbReference type="eggNOG" id="COG2968">
    <property type="taxonomic scope" value="Bacteria"/>
</dbReference>
<accession>M4VA23</accession>
<dbReference type="InterPro" id="IPR007497">
    <property type="entry name" value="SIMPL/DUF541"/>
</dbReference>
<dbReference type="Pfam" id="PF04402">
    <property type="entry name" value="SIMPL"/>
    <property type="match status" value="1"/>
</dbReference>
<dbReference type="GO" id="GO:0006974">
    <property type="term" value="P:DNA damage response"/>
    <property type="evidence" value="ECO:0007669"/>
    <property type="project" value="TreeGrafter"/>
</dbReference>
<dbReference type="EMBL" id="CP003537">
    <property type="protein sequence ID" value="AGH96048.1"/>
    <property type="molecule type" value="Genomic_DNA"/>
</dbReference>
<proteinExistence type="predicted"/>
<feature type="chain" id="PRO_5004060519" evidence="1">
    <location>
        <begin position="19"/>
        <end position="236"/>
    </location>
</feature>
<dbReference type="Gene3D" id="3.30.110.170">
    <property type="entry name" value="Protein of unknown function (DUF541), domain 1"/>
    <property type="match status" value="1"/>
</dbReference>